<keyword evidence="10" id="KW-1185">Reference proteome</keyword>
<dbReference type="EMBL" id="NEDP02000942">
    <property type="protein sequence ID" value="OWF54673.1"/>
    <property type="molecule type" value="Genomic_DNA"/>
</dbReference>
<dbReference type="SMART" id="SM00184">
    <property type="entry name" value="RING"/>
    <property type="match status" value="1"/>
</dbReference>
<keyword evidence="1" id="KW-0479">Metal-binding</keyword>
<feature type="compositionally biased region" description="Low complexity" evidence="6">
    <location>
        <begin position="529"/>
        <end position="539"/>
    </location>
</feature>
<dbReference type="InterPro" id="IPR000315">
    <property type="entry name" value="Znf_B-box"/>
</dbReference>
<dbReference type="CDD" id="cd19776">
    <property type="entry name" value="Bbox2_TRIM25_C-IV"/>
    <property type="match status" value="1"/>
</dbReference>
<dbReference type="Pfam" id="PF13445">
    <property type="entry name" value="zf-RING_UBOX"/>
    <property type="match status" value="1"/>
</dbReference>
<keyword evidence="3" id="KW-0862">Zinc</keyword>
<dbReference type="PROSITE" id="PS00518">
    <property type="entry name" value="ZF_RING_1"/>
    <property type="match status" value="1"/>
</dbReference>
<dbReference type="PANTHER" id="PTHR25462">
    <property type="entry name" value="BONUS, ISOFORM C-RELATED"/>
    <property type="match status" value="1"/>
</dbReference>
<dbReference type="Pfam" id="PF00643">
    <property type="entry name" value="zf-B_box"/>
    <property type="match status" value="1"/>
</dbReference>
<dbReference type="InterPro" id="IPR017907">
    <property type="entry name" value="Znf_RING_CS"/>
</dbReference>
<protein>
    <submittedName>
        <fullName evidence="9">E3 ubiquitin-protein ligase TRIM56</fullName>
    </submittedName>
</protein>
<evidence type="ECO:0000256" key="5">
    <source>
        <dbReference type="SAM" id="Coils"/>
    </source>
</evidence>
<feature type="domain" description="RING-type" evidence="7">
    <location>
        <begin position="51"/>
        <end position="94"/>
    </location>
</feature>
<dbReference type="SUPFAM" id="SSF63829">
    <property type="entry name" value="Calcium-dependent phosphotriesterase"/>
    <property type="match status" value="1"/>
</dbReference>
<feature type="region of interest" description="Disordered" evidence="6">
    <location>
        <begin position="1"/>
        <end position="23"/>
    </location>
</feature>
<dbReference type="InterPro" id="IPR001841">
    <property type="entry name" value="Znf_RING"/>
</dbReference>
<evidence type="ECO:0000256" key="6">
    <source>
        <dbReference type="SAM" id="MobiDB-lite"/>
    </source>
</evidence>
<comment type="caution">
    <text evidence="9">The sequence shown here is derived from an EMBL/GenBank/DDBJ whole genome shotgun (WGS) entry which is preliminary data.</text>
</comment>
<dbReference type="InterPro" id="IPR027370">
    <property type="entry name" value="Znf-RING_euk"/>
</dbReference>
<dbReference type="PROSITE" id="PS50089">
    <property type="entry name" value="ZF_RING_2"/>
    <property type="match status" value="1"/>
</dbReference>
<proteinExistence type="predicted"/>
<accession>A0A210R0W4</accession>
<dbReference type="GO" id="GO:0008270">
    <property type="term" value="F:zinc ion binding"/>
    <property type="evidence" value="ECO:0007669"/>
    <property type="project" value="UniProtKB-KW"/>
</dbReference>
<dbReference type="Proteomes" id="UP000242188">
    <property type="component" value="Unassembled WGS sequence"/>
</dbReference>
<dbReference type="OrthoDB" id="6105938at2759"/>
<feature type="region of interest" description="Disordered" evidence="6">
    <location>
        <begin position="516"/>
        <end position="542"/>
    </location>
</feature>
<evidence type="ECO:0000256" key="1">
    <source>
        <dbReference type="ARBA" id="ARBA00022723"/>
    </source>
</evidence>
<evidence type="ECO:0000259" key="8">
    <source>
        <dbReference type="PROSITE" id="PS50119"/>
    </source>
</evidence>
<sequence length="745" mass="82417">MAETKQSSSQVTGDTASCCNTTEPDVDDVRGNLVSEESTTSLTVDPFLIECPICLEQLVQPKSLPCLHTFCLKCLSDCIIKNDNPTTFPCPICRKVTMPPDSSLDKGTWAAEFPTNNLIVEMIKYTQHTATGKLCDPCRRRTDRQSPAVRWCRICSVYLCQNCEDDFHGFLHSNVETLHVSELNQSPLKANTALIRCSKHKKKMSLFCEDHQALLCSLCVAVSHRTCCSVLTPPEYAQKLTSDTVIRTRLAKGEHVMDALVKDFSTQLELLEHNKQEAEHSISEESQNINNIVKRLHDQSMSKLIGVYKEQKERLETSIQRCKSLKNSMTNTGKVSGVISSGSDSIQKISIYQRGKAEIESCTQVVHDLVRPFEGKVLSFEPVGLHEKIKYVESLGKISVINQIRDYPSAVDKWLPLSDRIATHHSTVSVKLDADKQICSVRDVMWFDDDVILLTDANNKKVKLFAENGDFIDSLNLADRPWAVCKLPGNRAAVTRPDSKTISVIMVEEKMTKQTHDSGVDSCVDVGQESSKPELSSDSSDCEARELVPDGNEVAPSRKRNTVLRLEKDIVIDRPCYGVCYVGDKFIVSNGRQSPYQVYSVMPDGRTDLMMEHESPSYYITGDITQPNVLVSLISSIPGNAAIYRMPGVHPHDRANVNVSVSPVTGGSLTNAHGVDVDREGNVYMCCGGLPGLVQVTVEGGTVRELVGVVQGVKDPRAVAMIQNKVVLADVDKANANSIKIFHLR</sequence>
<keyword evidence="5" id="KW-0175">Coiled coil</keyword>
<dbReference type="SUPFAM" id="SSF57850">
    <property type="entry name" value="RING/U-box"/>
    <property type="match status" value="1"/>
</dbReference>
<feature type="coiled-coil region" evidence="5">
    <location>
        <begin position="261"/>
        <end position="328"/>
    </location>
</feature>
<name>A0A210R0W4_MIZYE</name>
<dbReference type="SUPFAM" id="SSF57845">
    <property type="entry name" value="B-box zinc-binding domain"/>
    <property type="match status" value="1"/>
</dbReference>
<evidence type="ECO:0000259" key="7">
    <source>
        <dbReference type="PROSITE" id="PS50089"/>
    </source>
</evidence>
<dbReference type="InterPro" id="IPR013083">
    <property type="entry name" value="Znf_RING/FYVE/PHD"/>
</dbReference>
<feature type="domain" description="B box-type" evidence="8">
    <location>
        <begin position="192"/>
        <end position="226"/>
    </location>
</feature>
<evidence type="ECO:0000313" key="9">
    <source>
        <dbReference type="EMBL" id="OWF54673.1"/>
    </source>
</evidence>
<evidence type="ECO:0000313" key="10">
    <source>
        <dbReference type="Proteomes" id="UP000242188"/>
    </source>
</evidence>
<dbReference type="PANTHER" id="PTHR25462:SF296">
    <property type="entry name" value="MEIOTIC P26, ISOFORM F"/>
    <property type="match status" value="1"/>
</dbReference>
<organism evidence="9 10">
    <name type="scientific">Mizuhopecten yessoensis</name>
    <name type="common">Japanese scallop</name>
    <name type="synonym">Patinopecten yessoensis</name>
    <dbReference type="NCBI Taxonomy" id="6573"/>
    <lineage>
        <taxon>Eukaryota</taxon>
        <taxon>Metazoa</taxon>
        <taxon>Spiralia</taxon>
        <taxon>Lophotrochozoa</taxon>
        <taxon>Mollusca</taxon>
        <taxon>Bivalvia</taxon>
        <taxon>Autobranchia</taxon>
        <taxon>Pteriomorphia</taxon>
        <taxon>Pectinida</taxon>
        <taxon>Pectinoidea</taxon>
        <taxon>Pectinidae</taxon>
        <taxon>Mizuhopecten</taxon>
    </lineage>
</organism>
<dbReference type="Gene3D" id="3.30.40.10">
    <property type="entry name" value="Zinc/RING finger domain, C3HC4 (zinc finger)"/>
    <property type="match status" value="1"/>
</dbReference>
<dbReference type="AlphaFoldDB" id="A0A210R0W4"/>
<evidence type="ECO:0000256" key="3">
    <source>
        <dbReference type="ARBA" id="ARBA00022833"/>
    </source>
</evidence>
<reference evidence="9 10" key="1">
    <citation type="journal article" date="2017" name="Nat. Ecol. Evol.">
        <title>Scallop genome provides insights into evolution of bilaterian karyotype and development.</title>
        <authorList>
            <person name="Wang S."/>
            <person name="Zhang J."/>
            <person name="Jiao W."/>
            <person name="Li J."/>
            <person name="Xun X."/>
            <person name="Sun Y."/>
            <person name="Guo X."/>
            <person name="Huan P."/>
            <person name="Dong B."/>
            <person name="Zhang L."/>
            <person name="Hu X."/>
            <person name="Sun X."/>
            <person name="Wang J."/>
            <person name="Zhao C."/>
            <person name="Wang Y."/>
            <person name="Wang D."/>
            <person name="Huang X."/>
            <person name="Wang R."/>
            <person name="Lv J."/>
            <person name="Li Y."/>
            <person name="Zhang Z."/>
            <person name="Liu B."/>
            <person name="Lu W."/>
            <person name="Hui Y."/>
            <person name="Liang J."/>
            <person name="Zhou Z."/>
            <person name="Hou R."/>
            <person name="Li X."/>
            <person name="Liu Y."/>
            <person name="Li H."/>
            <person name="Ning X."/>
            <person name="Lin Y."/>
            <person name="Zhao L."/>
            <person name="Xing Q."/>
            <person name="Dou J."/>
            <person name="Li Y."/>
            <person name="Mao J."/>
            <person name="Guo H."/>
            <person name="Dou H."/>
            <person name="Li T."/>
            <person name="Mu C."/>
            <person name="Jiang W."/>
            <person name="Fu Q."/>
            <person name="Fu X."/>
            <person name="Miao Y."/>
            <person name="Liu J."/>
            <person name="Yu Q."/>
            <person name="Li R."/>
            <person name="Liao H."/>
            <person name="Li X."/>
            <person name="Kong Y."/>
            <person name="Jiang Z."/>
            <person name="Chourrout D."/>
            <person name="Li R."/>
            <person name="Bao Z."/>
        </authorList>
    </citation>
    <scope>NUCLEOTIDE SEQUENCE [LARGE SCALE GENOMIC DNA]</scope>
    <source>
        <strain evidence="9 10">PY_sf001</strain>
    </source>
</reference>
<evidence type="ECO:0000256" key="2">
    <source>
        <dbReference type="ARBA" id="ARBA00022771"/>
    </source>
</evidence>
<keyword evidence="2 4" id="KW-0863">Zinc-finger</keyword>
<dbReference type="PROSITE" id="PS50119">
    <property type="entry name" value="ZF_BBOX"/>
    <property type="match status" value="1"/>
</dbReference>
<dbReference type="InterPro" id="IPR047153">
    <property type="entry name" value="TRIM45/56/19-like"/>
</dbReference>
<gene>
    <name evidence="9" type="ORF">KP79_PYT04396</name>
</gene>
<evidence type="ECO:0000256" key="4">
    <source>
        <dbReference type="PROSITE-ProRule" id="PRU00024"/>
    </source>
</evidence>
<dbReference type="Gene3D" id="3.30.160.60">
    <property type="entry name" value="Classic Zinc Finger"/>
    <property type="match status" value="1"/>
</dbReference>